<reference evidence="2 3" key="1">
    <citation type="submission" date="2016-07" db="EMBL/GenBank/DDBJ databases">
        <title>Pervasive Adenine N6-methylation of Active Genes in Fungi.</title>
        <authorList>
            <consortium name="DOE Joint Genome Institute"/>
            <person name="Mondo S.J."/>
            <person name="Dannebaum R.O."/>
            <person name="Kuo R.C."/>
            <person name="Labutti K."/>
            <person name="Haridas S."/>
            <person name="Kuo A."/>
            <person name="Salamov A."/>
            <person name="Ahrendt S.R."/>
            <person name="Lipzen A."/>
            <person name="Sullivan W."/>
            <person name="Andreopoulos W.B."/>
            <person name="Clum A."/>
            <person name="Lindquist E."/>
            <person name="Daum C."/>
            <person name="Ramamoorthy G.K."/>
            <person name="Gryganskyi A."/>
            <person name="Culley D."/>
            <person name="Magnuson J.K."/>
            <person name="James T.Y."/>
            <person name="O'Malley M.A."/>
            <person name="Stajich J.E."/>
            <person name="Spatafora J.W."/>
            <person name="Visel A."/>
            <person name="Grigoriev I.V."/>
        </authorList>
    </citation>
    <scope>NUCLEOTIDE SEQUENCE [LARGE SCALE GENOMIC DNA]</scope>
    <source>
        <strain evidence="2 3">JEL800</strain>
    </source>
</reference>
<comment type="caution">
    <text evidence="2">The sequence shown here is derived from an EMBL/GenBank/DDBJ whole genome shotgun (WGS) entry which is preliminary data.</text>
</comment>
<feature type="compositionally biased region" description="Polar residues" evidence="1">
    <location>
        <begin position="304"/>
        <end position="314"/>
    </location>
</feature>
<dbReference type="OrthoDB" id="2153300at2759"/>
<keyword evidence="3" id="KW-1185">Reference proteome</keyword>
<dbReference type="AlphaFoldDB" id="A0A1Y2D341"/>
<dbReference type="Proteomes" id="UP000193642">
    <property type="component" value="Unassembled WGS sequence"/>
</dbReference>
<protein>
    <submittedName>
        <fullName evidence="2">Uncharacterized protein</fullName>
    </submittedName>
</protein>
<gene>
    <name evidence="2" type="ORF">BCR33DRAFT_711078</name>
</gene>
<name>A0A1Y2D341_9FUNG</name>
<evidence type="ECO:0000313" key="2">
    <source>
        <dbReference type="EMBL" id="ORY53718.1"/>
    </source>
</evidence>
<proteinExistence type="predicted"/>
<organism evidence="2 3">
    <name type="scientific">Rhizoclosmatium globosum</name>
    <dbReference type="NCBI Taxonomy" id="329046"/>
    <lineage>
        <taxon>Eukaryota</taxon>
        <taxon>Fungi</taxon>
        <taxon>Fungi incertae sedis</taxon>
        <taxon>Chytridiomycota</taxon>
        <taxon>Chytridiomycota incertae sedis</taxon>
        <taxon>Chytridiomycetes</taxon>
        <taxon>Chytridiales</taxon>
        <taxon>Chytriomycetaceae</taxon>
        <taxon>Rhizoclosmatium</taxon>
    </lineage>
</organism>
<dbReference type="STRING" id="329046.A0A1Y2D341"/>
<accession>A0A1Y2D341</accession>
<feature type="region of interest" description="Disordered" evidence="1">
    <location>
        <begin position="294"/>
        <end position="314"/>
    </location>
</feature>
<sequence>MALLSSASAASSATVSGTGGSDRRTSLAVPGSATQILRHGFTPSPSLPALDSPRGLLSPANLFSEAANFDVTAFAAASSCSSSPNDIDLLSSFGTPFAALGNVAAASTVFDSAAASNNVVPSMPANGFAPDLLLQAASGASVFSSFPTGFDFSSTFGTPFDMAPMDVAVGLSPVSPSASSNVSSKAFNGYSAVPGSNAVSVGADMFMFGNHPASSTSNYSSPSQPNLDFFSSFGTPFPASMDAAAGLSFDSSAASSNVFSMAGIGSADSSLNWLDSLMSVPQAAPVSVVSATAGPAKKAPRASKTPSSPALSVTKGNRETAVSSVYQCKVVGNKQTVEYPSSCKSCGVAVATMILRGSVDSFQAGYLVEVTCDSCSQSDSRSVSPVADIPNLKIIQSRKRARKINDDGKAVHCDVCQTHVGTGGVQVIDTGAVKRHCGEGQTARKSDSFSVEVVCAGCRDHYGFCTECGGGGKYRTGKYRPFELFQDGRRTCSLPHFRLGDTKATHTFVPVSASNVSPMGEGKTIFLDSYISQHAVPKQLSGANAVFSSAAAIQQSAEALWSKEESRVASSTSGQYIAFASIPKSSRKKSRAATATAESADIQMACITAEHAVHHSVLEIKQVASRVTAAQSSALLAEMVRNAVASLPSGSVQHVLLNSAVVSAAQIEKLGAVAVESYLSSSKSCVGAVYLRQRAVEESLGVGSQMFVVSASALV</sequence>
<evidence type="ECO:0000313" key="3">
    <source>
        <dbReference type="Proteomes" id="UP000193642"/>
    </source>
</evidence>
<dbReference type="EMBL" id="MCGO01000001">
    <property type="protein sequence ID" value="ORY53718.1"/>
    <property type="molecule type" value="Genomic_DNA"/>
</dbReference>
<evidence type="ECO:0000256" key="1">
    <source>
        <dbReference type="SAM" id="MobiDB-lite"/>
    </source>
</evidence>